<comment type="caution">
    <text evidence="2">The sequence shown here is derived from an EMBL/GenBank/DDBJ whole genome shotgun (WGS) entry which is preliminary data.</text>
</comment>
<evidence type="ECO:0000313" key="3">
    <source>
        <dbReference type="Proteomes" id="UP000552644"/>
    </source>
</evidence>
<gene>
    <name evidence="2" type="ORF">FHS44_005804</name>
</gene>
<proteinExistence type="predicted"/>
<feature type="compositionally biased region" description="Low complexity" evidence="1">
    <location>
        <begin position="47"/>
        <end position="59"/>
    </location>
</feature>
<dbReference type="RefSeq" id="WP_184720153.1">
    <property type="nucleotide sequence ID" value="NZ_JACHJP010000007.1"/>
</dbReference>
<protein>
    <submittedName>
        <fullName evidence="2">Uncharacterized protein</fullName>
    </submittedName>
</protein>
<dbReference type="Proteomes" id="UP000552644">
    <property type="component" value="Unassembled WGS sequence"/>
</dbReference>
<feature type="region of interest" description="Disordered" evidence="1">
    <location>
        <begin position="1"/>
        <end position="25"/>
    </location>
</feature>
<organism evidence="2 3">
    <name type="scientific">Streptosporangium saharense</name>
    <dbReference type="NCBI Taxonomy" id="1706840"/>
    <lineage>
        <taxon>Bacteria</taxon>
        <taxon>Bacillati</taxon>
        <taxon>Actinomycetota</taxon>
        <taxon>Actinomycetes</taxon>
        <taxon>Streptosporangiales</taxon>
        <taxon>Streptosporangiaceae</taxon>
        <taxon>Streptosporangium</taxon>
    </lineage>
</organism>
<feature type="region of interest" description="Disordered" evidence="1">
    <location>
        <begin position="47"/>
        <end position="76"/>
    </location>
</feature>
<evidence type="ECO:0000313" key="2">
    <source>
        <dbReference type="EMBL" id="MBB4918674.1"/>
    </source>
</evidence>
<sequence length="158" mass="16342">MAIELDPDWPGLTVKSDSSGKGGPELDRAAIKEIAGQLEKALQKLTTATTPPATAVATAKGQTAELPGPPPGAGTLPDLQLQAALSDVHLGKWMTAQQFTMAINTAYSVLVGERGQKSGLYAATTEQYKAVIDTLYEIAKSYDGAEVANEGTAPKSGA</sequence>
<accession>A0A7W7VQM4</accession>
<evidence type="ECO:0000256" key="1">
    <source>
        <dbReference type="SAM" id="MobiDB-lite"/>
    </source>
</evidence>
<keyword evidence="3" id="KW-1185">Reference proteome</keyword>
<reference evidence="2 3" key="1">
    <citation type="submission" date="2020-08" db="EMBL/GenBank/DDBJ databases">
        <title>Genomic Encyclopedia of Type Strains, Phase III (KMG-III): the genomes of soil and plant-associated and newly described type strains.</title>
        <authorList>
            <person name="Whitman W."/>
        </authorList>
    </citation>
    <scope>NUCLEOTIDE SEQUENCE [LARGE SCALE GENOMIC DNA]</scope>
    <source>
        <strain evidence="2 3">CECT 8840</strain>
    </source>
</reference>
<dbReference type="EMBL" id="JACHJP010000007">
    <property type="protein sequence ID" value="MBB4918674.1"/>
    <property type="molecule type" value="Genomic_DNA"/>
</dbReference>
<name>A0A7W7VQM4_9ACTN</name>
<dbReference type="AlphaFoldDB" id="A0A7W7VQM4"/>